<dbReference type="RefSeq" id="WP_073377998.1">
    <property type="nucleotide sequence ID" value="NZ_FQXS01000025.1"/>
</dbReference>
<dbReference type="CDD" id="cd03421">
    <property type="entry name" value="SirA_like_N"/>
    <property type="match status" value="1"/>
</dbReference>
<protein>
    <submittedName>
        <fullName evidence="2">Selenium metabolism protein YedF</fullName>
    </submittedName>
</protein>
<dbReference type="SUPFAM" id="SSF64307">
    <property type="entry name" value="SirA-like"/>
    <property type="match status" value="1"/>
</dbReference>
<dbReference type="InterPro" id="IPR001455">
    <property type="entry name" value="TusA-like"/>
</dbReference>
<dbReference type="InterPro" id="IPR027396">
    <property type="entry name" value="DsrEFH-like"/>
</dbReference>
<dbReference type="STRING" id="1121409.SAMN02745124_03467"/>
<evidence type="ECO:0000313" key="3">
    <source>
        <dbReference type="Proteomes" id="UP000184139"/>
    </source>
</evidence>
<evidence type="ECO:0000313" key="2">
    <source>
        <dbReference type="EMBL" id="SHI04976.1"/>
    </source>
</evidence>
<dbReference type="Proteomes" id="UP000184139">
    <property type="component" value="Unassembled WGS sequence"/>
</dbReference>
<reference evidence="2 3" key="1">
    <citation type="submission" date="2016-11" db="EMBL/GenBank/DDBJ databases">
        <authorList>
            <person name="Jaros S."/>
            <person name="Januszkiewicz K."/>
            <person name="Wedrychowicz H."/>
        </authorList>
    </citation>
    <scope>NUCLEOTIDE SEQUENCE [LARGE SCALE GENOMIC DNA]</scope>
    <source>
        <strain evidence="2 3">DSM 9705</strain>
    </source>
</reference>
<dbReference type="Gene3D" id="3.30.110.40">
    <property type="entry name" value="TusA-like domain"/>
    <property type="match status" value="1"/>
</dbReference>
<dbReference type="OrthoDB" id="9801500at2"/>
<gene>
    <name evidence="2" type="ORF">SAMN02745124_03467</name>
</gene>
<dbReference type="EMBL" id="FQXS01000025">
    <property type="protein sequence ID" value="SHI04976.1"/>
    <property type="molecule type" value="Genomic_DNA"/>
</dbReference>
<keyword evidence="3" id="KW-1185">Reference proteome</keyword>
<name>A0A1M5XZ34_9BACT</name>
<feature type="domain" description="UPF0033" evidence="1">
    <location>
        <begin position="6"/>
        <end position="69"/>
    </location>
</feature>
<sequence length="205" mass="21664">MATQKNLDARGLTCPSPVLLVKDALEAETVPQSLSVQVDNEAARENVTRFLQSRGFTVNSTADGDDWVITATGGAAGAPAPEAVPRPAPAAGTRKIMVVVAATAMGRGDDVLGEKLLISYLKTLEEMGPELWRLVFINGGVKLTVTGSPVLEELQAYERNGLLILACGTCLEHFKLTADKQVGQTTNMLDIVTAMQLADSVITLG</sequence>
<dbReference type="InterPro" id="IPR036868">
    <property type="entry name" value="TusA-like_sf"/>
</dbReference>
<organism evidence="2 3">
    <name type="scientific">Desulfofustis glycolicus DSM 9705</name>
    <dbReference type="NCBI Taxonomy" id="1121409"/>
    <lineage>
        <taxon>Bacteria</taxon>
        <taxon>Pseudomonadati</taxon>
        <taxon>Thermodesulfobacteriota</taxon>
        <taxon>Desulfobulbia</taxon>
        <taxon>Desulfobulbales</taxon>
        <taxon>Desulfocapsaceae</taxon>
        <taxon>Desulfofustis</taxon>
    </lineage>
</organism>
<dbReference type="SUPFAM" id="SSF75169">
    <property type="entry name" value="DsrEFH-like"/>
    <property type="match status" value="1"/>
</dbReference>
<dbReference type="AlphaFoldDB" id="A0A1M5XZ34"/>
<dbReference type="NCBIfam" id="TIGR03527">
    <property type="entry name" value="selenium_YedF"/>
    <property type="match status" value="1"/>
</dbReference>
<evidence type="ECO:0000259" key="1">
    <source>
        <dbReference type="Pfam" id="PF01206"/>
    </source>
</evidence>
<proteinExistence type="predicted"/>
<dbReference type="Pfam" id="PF01206">
    <property type="entry name" value="TusA"/>
    <property type="match status" value="1"/>
</dbReference>
<dbReference type="InterPro" id="IPR019870">
    <property type="entry name" value="Se_metab_YedF"/>
</dbReference>
<accession>A0A1M5XZ34</accession>